<dbReference type="GO" id="GO:0003677">
    <property type="term" value="F:DNA binding"/>
    <property type="evidence" value="ECO:0007669"/>
    <property type="project" value="UniProtKB-KW"/>
</dbReference>
<dbReference type="SUPFAM" id="SSF52172">
    <property type="entry name" value="CheY-like"/>
    <property type="match status" value="1"/>
</dbReference>
<dbReference type="PANTHER" id="PTHR44591:SF3">
    <property type="entry name" value="RESPONSE REGULATORY DOMAIN-CONTAINING PROTEIN"/>
    <property type="match status" value="1"/>
</dbReference>
<dbReference type="PANTHER" id="PTHR44591">
    <property type="entry name" value="STRESS RESPONSE REGULATOR PROTEIN 1"/>
    <property type="match status" value="1"/>
</dbReference>
<name>X1LRQ9_9ZZZZ</name>
<evidence type="ECO:0000256" key="3">
    <source>
        <dbReference type="ARBA" id="ARBA00023015"/>
    </source>
</evidence>
<keyword evidence="2" id="KW-0902">Two-component regulatory system</keyword>
<feature type="non-terminal residue" evidence="7">
    <location>
        <position position="110"/>
    </location>
</feature>
<keyword evidence="3" id="KW-0805">Transcription regulation</keyword>
<organism evidence="7">
    <name type="scientific">marine sediment metagenome</name>
    <dbReference type="NCBI Taxonomy" id="412755"/>
    <lineage>
        <taxon>unclassified sequences</taxon>
        <taxon>metagenomes</taxon>
        <taxon>ecological metagenomes</taxon>
    </lineage>
</organism>
<evidence type="ECO:0000256" key="5">
    <source>
        <dbReference type="ARBA" id="ARBA00023163"/>
    </source>
</evidence>
<dbReference type="AlphaFoldDB" id="X1LRQ9"/>
<dbReference type="Gene3D" id="3.40.50.2300">
    <property type="match status" value="1"/>
</dbReference>
<dbReference type="FunFam" id="3.40.50.2300:FF:000001">
    <property type="entry name" value="DNA-binding response regulator PhoB"/>
    <property type="match status" value="1"/>
</dbReference>
<evidence type="ECO:0000259" key="6">
    <source>
        <dbReference type="PROSITE" id="PS50110"/>
    </source>
</evidence>
<evidence type="ECO:0000256" key="2">
    <source>
        <dbReference type="ARBA" id="ARBA00023012"/>
    </source>
</evidence>
<keyword evidence="5" id="KW-0804">Transcription</keyword>
<dbReference type="InterPro" id="IPR050595">
    <property type="entry name" value="Bact_response_regulator"/>
</dbReference>
<evidence type="ECO:0000313" key="7">
    <source>
        <dbReference type="EMBL" id="GAI08471.1"/>
    </source>
</evidence>
<comment type="caution">
    <text evidence="7">The sequence shown here is derived from an EMBL/GenBank/DDBJ whole genome shotgun (WGS) entry which is preliminary data.</text>
</comment>
<reference evidence="7" key="1">
    <citation type="journal article" date="2014" name="Front. Microbiol.">
        <title>High frequency of phylogenetically diverse reductive dehalogenase-homologous genes in deep subseafloor sedimentary metagenomes.</title>
        <authorList>
            <person name="Kawai M."/>
            <person name="Futagami T."/>
            <person name="Toyoda A."/>
            <person name="Takaki Y."/>
            <person name="Nishi S."/>
            <person name="Hori S."/>
            <person name="Arai W."/>
            <person name="Tsubouchi T."/>
            <person name="Morono Y."/>
            <person name="Uchiyama I."/>
            <person name="Ito T."/>
            <person name="Fujiyama A."/>
            <person name="Inagaki F."/>
            <person name="Takami H."/>
        </authorList>
    </citation>
    <scope>NUCLEOTIDE SEQUENCE</scope>
    <source>
        <strain evidence="7">Expedition CK06-06</strain>
    </source>
</reference>
<keyword evidence="1" id="KW-0597">Phosphoprotein</keyword>
<dbReference type="InterPro" id="IPR011006">
    <property type="entry name" value="CheY-like_superfamily"/>
</dbReference>
<protein>
    <recommendedName>
        <fullName evidence="6">Response regulatory domain-containing protein</fullName>
    </recommendedName>
</protein>
<feature type="domain" description="Response regulatory" evidence="6">
    <location>
        <begin position="4"/>
        <end position="110"/>
    </location>
</feature>
<dbReference type="InterPro" id="IPR001789">
    <property type="entry name" value="Sig_transdc_resp-reg_receiver"/>
</dbReference>
<dbReference type="PROSITE" id="PS50110">
    <property type="entry name" value="RESPONSE_REGULATORY"/>
    <property type="match status" value="1"/>
</dbReference>
<dbReference type="Pfam" id="PF00072">
    <property type="entry name" value="Response_reg"/>
    <property type="match status" value="1"/>
</dbReference>
<proteinExistence type="predicted"/>
<accession>X1LRQ9</accession>
<dbReference type="SMART" id="SM00448">
    <property type="entry name" value="REC"/>
    <property type="match status" value="1"/>
</dbReference>
<dbReference type="GO" id="GO:0000160">
    <property type="term" value="P:phosphorelay signal transduction system"/>
    <property type="evidence" value="ECO:0007669"/>
    <property type="project" value="UniProtKB-KW"/>
</dbReference>
<evidence type="ECO:0000256" key="4">
    <source>
        <dbReference type="ARBA" id="ARBA00023125"/>
    </source>
</evidence>
<dbReference type="EMBL" id="BARV01010135">
    <property type="protein sequence ID" value="GAI08471.1"/>
    <property type="molecule type" value="Genomic_DNA"/>
</dbReference>
<gene>
    <name evidence="7" type="ORF">S06H3_19736</name>
</gene>
<sequence>MKEKILFVDDDPDIVRLVKETLLDEGFEFVSAEDGEGGIKEAQTSHPDLIILDMQLPDIDGFEICRRLKADEGCKHIPIIMLTGKFKETSDKVEGLVDGADDYVLKPFDT</sequence>
<evidence type="ECO:0000256" key="1">
    <source>
        <dbReference type="ARBA" id="ARBA00022553"/>
    </source>
</evidence>
<keyword evidence="4" id="KW-0238">DNA-binding</keyword>